<gene>
    <name evidence="1" type="ORF">C5470_16565</name>
</gene>
<name>A0A7X5QP79_9GAMM</name>
<evidence type="ECO:0000313" key="1">
    <source>
        <dbReference type="EMBL" id="NHB97899.1"/>
    </source>
</evidence>
<sequence>MENIEDRKNGVILVCEDVTEDNYILLNNLYKRNIGSLDYFIWKNIKEKKYNISSEIKAFSLKRNDTYLSIVIARKCEFSLKHRQVSINMLSDFGIDECVKSRTLIIESAKQTHRNDVDATVCYSDERKIKCYSKIFEKYICDRVNVFDFTEIIVEGATKIDVDLSDFNEIDNISKINFFGREVNRDWIAYSKQCPCYKHIKLLTVGKELAILGFDDTTVEVIGLSNTSPRTIISIINACCAIRTKCRIILPNPIYSELQSRLSKHNIINKFSMMIAWHTEEDFNLCHEDIFINKIDKR</sequence>
<dbReference type="AlphaFoldDB" id="A0A7X5QP79"/>
<dbReference type="EMBL" id="PUJV01000022">
    <property type="protein sequence ID" value="NHB97899.1"/>
    <property type="molecule type" value="Genomic_DNA"/>
</dbReference>
<protein>
    <submittedName>
        <fullName evidence="1">Uncharacterized protein</fullName>
    </submittedName>
</protein>
<accession>A0A7X5QP79</accession>
<evidence type="ECO:0000313" key="2">
    <source>
        <dbReference type="Proteomes" id="UP000547931"/>
    </source>
</evidence>
<reference evidence="1 2" key="1">
    <citation type="submission" date="2018-02" db="EMBL/GenBank/DDBJ databases">
        <authorList>
            <person name="Machado R.A."/>
        </authorList>
    </citation>
    <scope>NUCLEOTIDE SEQUENCE [LARGE SCALE GENOMIC DNA]</scope>
    <source>
        <strain evidence="1 2">DSM 23271</strain>
    </source>
</reference>
<dbReference type="RefSeq" id="WP_166290727.1">
    <property type="nucleotide sequence ID" value="NZ_CAWPIE010000022.1"/>
</dbReference>
<organism evidence="1 2">
    <name type="scientific">Photorhabdus stackebrandtii</name>
    <dbReference type="NCBI Taxonomy" id="1123042"/>
    <lineage>
        <taxon>Bacteria</taxon>
        <taxon>Pseudomonadati</taxon>
        <taxon>Pseudomonadota</taxon>
        <taxon>Gammaproteobacteria</taxon>
        <taxon>Enterobacterales</taxon>
        <taxon>Morganellaceae</taxon>
        <taxon>Photorhabdus</taxon>
    </lineage>
</organism>
<dbReference type="Proteomes" id="UP000547931">
    <property type="component" value="Unassembled WGS sequence"/>
</dbReference>
<comment type="caution">
    <text evidence="1">The sequence shown here is derived from an EMBL/GenBank/DDBJ whole genome shotgun (WGS) entry which is preliminary data.</text>
</comment>
<proteinExistence type="predicted"/>
<keyword evidence="2" id="KW-1185">Reference proteome</keyword>